<accession>A0A0E9Q276</accession>
<dbReference type="EMBL" id="GBXM01097586">
    <property type="protein sequence ID" value="JAH10991.1"/>
    <property type="molecule type" value="Transcribed_RNA"/>
</dbReference>
<protein>
    <submittedName>
        <fullName evidence="1">Uncharacterized protein</fullName>
    </submittedName>
</protein>
<sequence length="69" mass="7873">MDNKINITIGYCTVTEVYTTHWLGFDQISIDLNFVISQLFLFRMAISSLIQLQLSLNLICEKSCITAVK</sequence>
<dbReference type="AlphaFoldDB" id="A0A0E9Q276"/>
<reference evidence="1" key="2">
    <citation type="journal article" date="2015" name="Fish Shellfish Immunol.">
        <title>Early steps in the European eel (Anguilla anguilla)-Vibrio vulnificus interaction in the gills: Role of the RtxA13 toxin.</title>
        <authorList>
            <person name="Callol A."/>
            <person name="Pajuelo D."/>
            <person name="Ebbesson L."/>
            <person name="Teles M."/>
            <person name="MacKenzie S."/>
            <person name="Amaro C."/>
        </authorList>
    </citation>
    <scope>NUCLEOTIDE SEQUENCE</scope>
</reference>
<name>A0A0E9Q276_ANGAN</name>
<reference evidence="1" key="1">
    <citation type="submission" date="2014-11" db="EMBL/GenBank/DDBJ databases">
        <authorList>
            <person name="Amaro Gonzalez C."/>
        </authorList>
    </citation>
    <scope>NUCLEOTIDE SEQUENCE</scope>
</reference>
<organism evidence="1">
    <name type="scientific">Anguilla anguilla</name>
    <name type="common">European freshwater eel</name>
    <name type="synonym">Muraena anguilla</name>
    <dbReference type="NCBI Taxonomy" id="7936"/>
    <lineage>
        <taxon>Eukaryota</taxon>
        <taxon>Metazoa</taxon>
        <taxon>Chordata</taxon>
        <taxon>Craniata</taxon>
        <taxon>Vertebrata</taxon>
        <taxon>Euteleostomi</taxon>
        <taxon>Actinopterygii</taxon>
        <taxon>Neopterygii</taxon>
        <taxon>Teleostei</taxon>
        <taxon>Anguilliformes</taxon>
        <taxon>Anguillidae</taxon>
        <taxon>Anguilla</taxon>
    </lineage>
</organism>
<evidence type="ECO:0000313" key="1">
    <source>
        <dbReference type="EMBL" id="JAH10991.1"/>
    </source>
</evidence>
<proteinExistence type="predicted"/>